<dbReference type="SUPFAM" id="SSF52047">
    <property type="entry name" value="RNI-like"/>
    <property type="match status" value="1"/>
</dbReference>
<dbReference type="FunCoup" id="A0A0C2TMN2">
    <property type="interactions" value="191"/>
</dbReference>
<dbReference type="InterPro" id="IPR056451">
    <property type="entry name" value="Znf_Tbcl_Rhp7"/>
</dbReference>
<dbReference type="OrthoDB" id="421226at2759"/>
<name>A0A0C2TMN2_AMAMK</name>
<evidence type="ECO:0000256" key="1">
    <source>
        <dbReference type="SAM" id="MobiDB-lite"/>
    </source>
</evidence>
<feature type="compositionally biased region" description="Low complexity" evidence="1">
    <location>
        <begin position="66"/>
        <end position="85"/>
    </location>
</feature>
<dbReference type="HOGENOM" id="CLU_006598_2_0_1"/>
<dbReference type="InParanoid" id="A0A0C2TMN2"/>
<dbReference type="Pfam" id="PF23550">
    <property type="entry name" value="zf_Tbcl_Rhp7"/>
    <property type="match status" value="1"/>
</dbReference>
<feature type="domain" description="DNA repair protein rhp7 treble clef" evidence="2">
    <location>
        <begin position="155"/>
        <end position="193"/>
    </location>
</feature>
<feature type="region of interest" description="Disordered" evidence="1">
    <location>
        <begin position="513"/>
        <end position="542"/>
    </location>
</feature>
<organism evidence="3 4">
    <name type="scientific">Amanita muscaria (strain Koide BX008)</name>
    <dbReference type="NCBI Taxonomy" id="946122"/>
    <lineage>
        <taxon>Eukaryota</taxon>
        <taxon>Fungi</taxon>
        <taxon>Dikarya</taxon>
        <taxon>Basidiomycota</taxon>
        <taxon>Agaricomycotina</taxon>
        <taxon>Agaricomycetes</taxon>
        <taxon>Agaricomycetidae</taxon>
        <taxon>Agaricales</taxon>
        <taxon>Pluteineae</taxon>
        <taxon>Amanitaceae</taxon>
        <taxon>Amanita</taxon>
    </lineage>
</organism>
<dbReference type="EMBL" id="KN818228">
    <property type="protein sequence ID" value="KIL68439.1"/>
    <property type="molecule type" value="Genomic_DNA"/>
</dbReference>
<accession>A0A0C2TMN2</accession>
<evidence type="ECO:0000313" key="3">
    <source>
        <dbReference type="EMBL" id="KIL68439.1"/>
    </source>
</evidence>
<dbReference type="Gene3D" id="3.80.10.10">
    <property type="entry name" value="Ribonuclease Inhibitor"/>
    <property type="match status" value="2"/>
</dbReference>
<gene>
    <name evidence="3" type="ORF">M378DRAFT_21946</name>
</gene>
<feature type="compositionally biased region" description="Basic residues" evidence="1">
    <location>
        <begin position="104"/>
        <end position="122"/>
    </location>
</feature>
<feature type="region of interest" description="Disordered" evidence="1">
    <location>
        <begin position="28"/>
        <end position="156"/>
    </location>
</feature>
<evidence type="ECO:0000313" key="4">
    <source>
        <dbReference type="Proteomes" id="UP000054549"/>
    </source>
</evidence>
<dbReference type="Proteomes" id="UP000054549">
    <property type="component" value="Unassembled WGS sequence"/>
</dbReference>
<sequence length="674" mass="73857">MARASTNNVRGPTSALTEFLRESGITRASVARRAATQNQQPQESVAGPSNSGNIGVSPDNNLNVEGNTGSTSRRARSASVSSNATPGDYASDELDESDESSAPLRKRRKTKASNAKQKGKPKKKEDDEDNDQEEDTYTALSRTLRSQSSSKRPPIGSFEDCAKCETRFTVSKYTISANPGPGFLCHHCAKAAGNDPFKKPAAQKKRKMPADKRQIPHFEERFPSLVSTCIHLITKHIDDVEALGDIGAVNLEAIAKALAKNRSLTPENAHLFYGVQNTSLILYDCTKLTSSALQTLPMLNPSLVTLRLDFCGQLDTDTFKAMSISLPHLERLELLGPFLVRSEAWIAFFKNHLRLKGFLITQCPRFGLECIKSLTSECQSLTELGLKEMKVDDGWLKEISAIGTLKCLDLSSPETSCSEEALVQLLRDIGPGLEALDLSKHESITDGFLDDGLGKWTGSLEKLFLQECPEITDRAVSRLFDTWIGSGHSASQGVDTRHEASLDGALNDVDGPIRSWNKMGRRRPTQQRRGRGRASVNNADVPPCQNGPLAVVDLARNRLLGSRSLLSIIRHSGTQLKSLNINGWKEVATESLQEVGNYAQELKKVDVGWCRNMDDSVLAGWVGINIPIEGSDRTTKGRCLKMIEVKVWGCNRVTGKFPMRRGVIIHGIESQTSG</sequence>
<protein>
    <recommendedName>
        <fullName evidence="2">DNA repair protein rhp7 treble clef domain-containing protein</fullName>
    </recommendedName>
</protein>
<feature type="compositionally biased region" description="Polar residues" evidence="1">
    <location>
        <begin position="35"/>
        <end position="65"/>
    </location>
</feature>
<dbReference type="InterPro" id="IPR032675">
    <property type="entry name" value="LRR_dom_sf"/>
</dbReference>
<reference evidence="3 4" key="1">
    <citation type="submission" date="2014-04" db="EMBL/GenBank/DDBJ databases">
        <title>Evolutionary Origins and Diversification of the Mycorrhizal Mutualists.</title>
        <authorList>
            <consortium name="DOE Joint Genome Institute"/>
            <consortium name="Mycorrhizal Genomics Consortium"/>
            <person name="Kohler A."/>
            <person name="Kuo A."/>
            <person name="Nagy L.G."/>
            <person name="Floudas D."/>
            <person name="Copeland A."/>
            <person name="Barry K.W."/>
            <person name="Cichocki N."/>
            <person name="Veneault-Fourrey C."/>
            <person name="LaButti K."/>
            <person name="Lindquist E.A."/>
            <person name="Lipzen A."/>
            <person name="Lundell T."/>
            <person name="Morin E."/>
            <person name="Murat C."/>
            <person name="Riley R."/>
            <person name="Ohm R."/>
            <person name="Sun H."/>
            <person name="Tunlid A."/>
            <person name="Henrissat B."/>
            <person name="Grigoriev I.V."/>
            <person name="Hibbett D.S."/>
            <person name="Martin F."/>
        </authorList>
    </citation>
    <scope>NUCLEOTIDE SEQUENCE [LARGE SCALE GENOMIC DNA]</scope>
    <source>
        <strain evidence="3 4">Koide BX008</strain>
    </source>
</reference>
<feature type="compositionally biased region" description="Basic residues" evidence="1">
    <location>
        <begin position="519"/>
        <end position="532"/>
    </location>
</feature>
<feature type="compositionally biased region" description="Polar residues" evidence="1">
    <location>
        <begin position="138"/>
        <end position="151"/>
    </location>
</feature>
<dbReference type="GO" id="GO:0019005">
    <property type="term" value="C:SCF ubiquitin ligase complex"/>
    <property type="evidence" value="ECO:0007669"/>
    <property type="project" value="TreeGrafter"/>
</dbReference>
<evidence type="ECO:0000259" key="2">
    <source>
        <dbReference type="Pfam" id="PF23550"/>
    </source>
</evidence>
<dbReference type="PANTHER" id="PTHR13318">
    <property type="entry name" value="PARTNER OF PAIRED, ISOFORM B-RELATED"/>
    <property type="match status" value="1"/>
</dbReference>
<keyword evidence="4" id="KW-1185">Reference proteome</keyword>
<feature type="compositionally biased region" description="Acidic residues" evidence="1">
    <location>
        <begin position="126"/>
        <end position="136"/>
    </location>
</feature>
<proteinExistence type="predicted"/>
<dbReference type="AlphaFoldDB" id="A0A0C2TMN2"/>
<dbReference type="STRING" id="946122.A0A0C2TMN2"/>
<feature type="compositionally biased region" description="Acidic residues" evidence="1">
    <location>
        <begin position="90"/>
        <end position="99"/>
    </location>
</feature>
<dbReference type="GO" id="GO:0031146">
    <property type="term" value="P:SCF-dependent proteasomal ubiquitin-dependent protein catabolic process"/>
    <property type="evidence" value="ECO:0007669"/>
    <property type="project" value="TreeGrafter"/>
</dbReference>